<comment type="similarity">
    <text evidence="1">Belongs to the ATP-dependent AMP-binding enzyme family.</text>
</comment>
<dbReference type="Proteomes" id="UP000477386">
    <property type="component" value="Unassembled WGS sequence"/>
</dbReference>
<evidence type="ECO:0000313" key="5">
    <source>
        <dbReference type="EMBL" id="NEU68112.1"/>
    </source>
</evidence>
<name>A0A6M0IJX2_9BACT</name>
<dbReference type="RefSeq" id="WP_164039503.1">
    <property type="nucleotide sequence ID" value="NZ_JAAGNZ010000001.1"/>
</dbReference>
<dbReference type="Gene3D" id="3.30.300.30">
    <property type="match status" value="1"/>
</dbReference>
<dbReference type="Pfam" id="PF13193">
    <property type="entry name" value="AMP-binding_C"/>
    <property type="match status" value="1"/>
</dbReference>
<dbReference type="SUPFAM" id="SSF56801">
    <property type="entry name" value="Acetyl-CoA synthetase-like"/>
    <property type="match status" value="1"/>
</dbReference>
<protein>
    <submittedName>
        <fullName evidence="5">AMP-binding protein</fullName>
    </submittedName>
</protein>
<gene>
    <name evidence="5" type="ORF">GK091_14565</name>
</gene>
<keyword evidence="2" id="KW-0436">Ligase</keyword>
<evidence type="ECO:0000313" key="6">
    <source>
        <dbReference type="Proteomes" id="UP000477386"/>
    </source>
</evidence>
<keyword evidence="6" id="KW-1185">Reference proteome</keyword>
<accession>A0A6M0IJX2</accession>
<dbReference type="InterPro" id="IPR020845">
    <property type="entry name" value="AMP-binding_CS"/>
</dbReference>
<dbReference type="EMBL" id="JAAGNZ010000001">
    <property type="protein sequence ID" value="NEU68112.1"/>
    <property type="molecule type" value="Genomic_DNA"/>
</dbReference>
<dbReference type="PANTHER" id="PTHR43201">
    <property type="entry name" value="ACYL-COA SYNTHETASE"/>
    <property type="match status" value="1"/>
</dbReference>
<dbReference type="InterPro" id="IPR025110">
    <property type="entry name" value="AMP-bd_C"/>
</dbReference>
<sequence length="363" mass="39256">MTIDTLRSETWPDPQTDYEAETLAFCRSWQRGQTEFILHTSGSTGTPKPITLTRAQMRASAQLTGQALGLQAGNKALVCLNSRYVAGVMMLVRGLELGMTLTVQEPSGNPLSDFDPDQAQFDFTAFVPLQLQTILDTTPQKLPILNRMKAILVGGAATSPALEEALQRITAPVFATYGMTETVSHIALRRLNGPAKSDFFTALAGVQLGVDDRGCLHITAAASNFERVQTNDVVEFADSTHFRIVGRADTIINSGGVKVQPEQIEHIIAGILGEYALNQRIMVAGLADQRLGQRLVLLVETPAHEVSTQLQTAVSVAQDAIRQRIGRYAVPKDIGIVPTFVETATGKLDRRATVAAYLSKSAP</sequence>
<proteinExistence type="inferred from homology"/>
<dbReference type="GO" id="GO:0031956">
    <property type="term" value="F:medium-chain fatty acid-CoA ligase activity"/>
    <property type="evidence" value="ECO:0007669"/>
    <property type="project" value="TreeGrafter"/>
</dbReference>
<organism evidence="5 6">
    <name type="scientific">Spirosoma agri</name>
    <dbReference type="NCBI Taxonomy" id="1987381"/>
    <lineage>
        <taxon>Bacteria</taxon>
        <taxon>Pseudomonadati</taxon>
        <taxon>Bacteroidota</taxon>
        <taxon>Cytophagia</taxon>
        <taxon>Cytophagales</taxon>
        <taxon>Cytophagaceae</taxon>
        <taxon>Spirosoma</taxon>
    </lineage>
</organism>
<feature type="domain" description="AMP-dependent synthetase/ligase" evidence="3">
    <location>
        <begin position="29"/>
        <end position="190"/>
    </location>
</feature>
<dbReference type="PANTHER" id="PTHR43201:SF5">
    <property type="entry name" value="MEDIUM-CHAIN ACYL-COA LIGASE ACSF2, MITOCHONDRIAL"/>
    <property type="match status" value="1"/>
</dbReference>
<evidence type="ECO:0000259" key="3">
    <source>
        <dbReference type="Pfam" id="PF00501"/>
    </source>
</evidence>
<evidence type="ECO:0000256" key="1">
    <source>
        <dbReference type="ARBA" id="ARBA00006432"/>
    </source>
</evidence>
<dbReference type="InterPro" id="IPR042099">
    <property type="entry name" value="ANL_N_sf"/>
</dbReference>
<evidence type="ECO:0000259" key="4">
    <source>
        <dbReference type="Pfam" id="PF13193"/>
    </source>
</evidence>
<dbReference type="PROSITE" id="PS00455">
    <property type="entry name" value="AMP_BINDING"/>
    <property type="match status" value="1"/>
</dbReference>
<evidence type="ECO:0000256" key="2">
    <source>
        <dbReference type="ARBA" id="ARBA00022598"/>
    </source>
</evidence>
<dbReference type="AlphaFoldDB" id="A0A6M0IJX2"/>
<dbReference type="Gene3D" id="3.40.50.12780">
    <property type="entry name" value="N-terminal domain of ligase-like"/>
    <property type="match status" value="1"/>
</dbReference>
<feature type="domain" description="AMP-binding enzyme C-terminal" evidence="4">
    <location>
        <begin position="280"/>
        <end position="347"/>
    </location>
</feature>
<dbReference type="InterPro" id="IPR000873">
    <property type="entry name" value="AMP-dep_synth/lig_dom"/>
</dbReference>
<reference evidence="5 6" key="1">
    <citation type="submission" date="2020-02" db="EMBL/GenBank/DDBJ databases">
        <title>Draft genome sequence of two Spirosoma agri KCTC 52727 and Spirosoma terrae KCTC 52035.</title>
        <authorList>
            <person name="Rojas J."/>
            <person name="Ambika Manirajan B."/>
            <person name="Ratering S."/>
            <person name="Suarez C."/>
            <person name="Schnell S."/>
        </authorList>
    </citation>
    <scope>NUCLEOTIDE SEQUENCE [LARGE SCALE GENOMIC DNA]</scope>
    <source>
        <strain evidence="5 6">KCTC 52727</strain>
    </source>
</reference>
<dbReference type="Pfam" id="PF00501">
    <property type="entry name" value="AMP-binding"/>
    <property type="match status" value="1"/>
</dbReference>
<comment type="caution">
    <text evidence="5">The sequence shown here is derived from an EMBL/GenBank/DDBJ whole genome shotgun (WGS) entry which is preliminary data.</text>
</comment>
<dbReference type="InterPro" id="IPR045851">
    <property type="entry name" value="AMP-bd_C_sf"/>
</dbReference>
<dbReference type="GO" id="GO:0006631">
    <property type="term" value="P:fatty acid metabolic process"/>
    <property type="evidence" value="ECO:0007669"/>
    <property type="project" value="TreeGrafter"/>
</dbReference>